<dbReference type="PANTHER" id="PTHR30461">
    <property type="entry name" value="DNA-INVERTASE FROM LAMBDOID PROPHAGE"/>
    <property type="match status" value="1"/>
</dbReference>
<organism evidence="8 9">
    <name type="scientific">Schaedlerella arabinosiphila</name>
    <dbReference type="NCBI Taxonomy" id="2044587"/>
    <lineage>
        <taxon>Bacteria</taxon>
        <taxon>Bacillati</taxon>
        <taxon>Bacillota</taxon>
        <taxon>Clostridia</taxon>
        <taxon>Lachnospirales</taxon>
        <taxon>Lachnospiraceae</taxon>
        <taxon>Schaedlerella</taxon>
    </lineage>
</organism>
<dbReference type="Gene3D" id="3.40.50.1390">
    <property type="entry name" value="Resolvase, N-terminal catalytic domain"/>
    <property type="match status" value="1"/>
</dbReference>
<dbReference type="EMBL" id="RHJS01000002">
    <property type="protein sequence ID" value="RRK34620.1"/>
    <property type="molecule type" value="Genomic_DNA"/>
</dbReference>
<keyword evidence="3" id="KW-0233">DNA recombination</keyword>
<accession>A0A3R8JTM3</accession>
<dbReference type="Proteomes" id="UP000274920">
    <property type="component" value="Unassembled WGS sequence"/>
</dbReference>
<accession>N2B3X8</accession>
<reference evidence="8" key="1">
    <citation type="submission" date="2018-10" db="EMBL/GenBank/DDBJ databases">
        <title>Schaedlerella arabinophila gen. nov. sp. nov., isolated from the mouse intestinal tract and comparative analysis with the genome of the closely related altered Schaedler flora strain ASF502.</title>
        <authorList>
            <person name="Miyake S."/>
            <person name="Soh M."/>
            <person name="Seedorf H."/>
        </authorList>
    </citation>
    <scope>NUCLEOTIDE SEQUENCE [LARGE SCALE GENOMIC DNA]</scope>
    <source>
        <strain evidence="8">DSM 106076</strain>
    </source>
</reference>
<dbReference type="OrthoDB" id="9797501at2"/>
<dbReference type="PROSITE" id="PS00397">
    <property type="entry name" value="RECOMBINASES_1"/>
    <property type="match status" value="1"/>
</dbReference>
<dbReference type="SMART" id="SM00857">
    <property type="entry name" value="Resolvase"/>
    <property type="match status" value="1"/>
</dbReference>
<reference evidence="7 10" key="2">
    <citation type="submission" date="2019-07" db="EMBL/GenBank/DDBJ databases">
        <title>Draft genome sequences of 15 bacterial species constituting the stable defined intestinal microbiota of the GM15 gnotobiotic mouse model.</title>
        <authorList>
            <person name="Elie C."/>
            <person name="Mathieu A."/>
            <person name="Saliou A."/>
            <person name="Darnaud M."/>
            <person name="Leulier F."/>
            <person name="Tamellini A."/>
        </authorList>
    </citation>
    <scope>NUCLEOTIDE SEQUENCE [LARGE SCALE GENOMIC DNA]</scope>
    <source>
        <strain evidence="10">ASF 502</strain>
        <strain evidence="7">MD300</strain>
    </source>
</reference>
<comment type="caution">
    <text evidence="8">The sequence shown here is derived from an EMBL/GenBank/DDBJ whole genome shotgun (WGS) entry which is preliminary data.</text>
</comment>
<sequence length="198" mass="22712">MTGTMYGYIRVSTKDQNDDRQRIAMKKYGVAKENIFADKQSGKDFERPGYKALLKKIRECDTLIIKSIDRLGRDFNEIIEQWRHITLEKKCGIVVLDMKLLNTGLDRSLLDRLVAEIMLIALSYVAETEREMMRQRVVEGIAAAKARGVAVGRKPIQLPHNFEFIWDLWAQGELSGREAARQLGVDNHTFAKWAKEIG</sequence>
<dbReference type="EMBL" id="VIRB01000074">
    <property type="protein sequence ID" value="NDO69396.1"/>
    <property type="molecule type" value="Genomic_DNA"/>
</dbReference>
<dbReference type="SUPFAM" id="SSF53041">
    <property type="entry name" value="Resolvase-like"/>
    <property type="match status" value="1"/>
</dbReference>
<feature type="domain" description="Resolvase/invertase-type recombinase catalytic" evidence="6">
    <location>
        <begin position="4"/>
        <end position="148"/>
    </location>
</feature>
<evidence type="ECO:0000256" key="3">
    <source>
        <dbReference type="ARBA" id="ARBA00023172"/>
    </source>
</evidence>
<keyword evidence="2" id="KW-0238">DNA-binding</keyword>
<dbReference type="InterPro" id="IPR006119">
    <property type="entry name" value="Resolv_N"/>
</dbReference>
<dbReference type="GO" id="GO:0000150">
    <property type="term" value="F:DNA strand exchange activity"/>
    <property type="evidence" value="ECO:0007669"/>
    <property type="project" value="InterPro"/>
</dbReference>
<gene>
    <name evidence="8" type="ORF">EBB54_27240</name>
    <name evidence="7" type="ORF">FMM80_12210</name>
</gene>
<dbReference type="InterPro" id="IPR006118">
    <property type="entry name" value="Recombinase_CS"/>
</dbReference>
<dbReference type="GO" id="GO:0015074">
    <property type="term" value="P:DNA integration"/>
    <property type="evidence" value="ECO:0007669"/>
    <property type="project" value="UniProtKB-KW"/>
</dbReference>
<protein>
    <submittedName>
        <fullName evidence="8">Recombinase family protein</fullName>
    </submittedName>
</protein>
<keyword evidence="1" id="KW-0229">DNA integration</keyword>
<dbReference type="PANTHER" id="PTHR30461:SF2">
    <property type="entry name" value="SERINE RECOMBINASE PINE-RELATED"/>
    <property type="match status" value="1"/>
</dbReference>
<feature type="active site" description="O-(5'-phospho-DNA)-serine intermediate" evidence="4 5">
    <location>
        <position position="12"/>
    </location>
</feature>
<evidence type="ECO:0000313" key="7">
    <source>
        <dbReference type="EMBL" id="NDO69396.1"/>
    </source>
</evidence>
<dbReference type="PROSITE" id="PS51736">
    <property type="entry name" value="RECOMBINASES_3"/>
    <property type="match status" value="1"/>
</dbReference>
<dbReference type="Pfam" id="PF00239">
    <property type="entry name" value="Resolvase"/>
    <property type="match status" value="1"/>
</dbReference>
<evidence type="ECO:0000313" key="9">
    <source>
        <dbReference type="Proteomes" id="UP000274920"/>
    </source>
</evidence>
<keyword evidence="9" id="KW-1185">Reference proteome</keyword>
<evidence type="ECO:0000256" key="4">
    <source>
        <dbReference type="PIRSR" id="PIRSR606118-50"/>
    </source>
</evidence>
<dbReference type="STRING" id="2044587.C824_01007"/>
<evidence type="ECO:0000259" key="6">
    <source>
        <dbReference type="PROSITE" id="PS51736"/>
    </source>
</evidence>
<evidence type="ECO:0000256" key="5">
    <source>
        <dbReference type="PROSITE-ProRule" id="PRU10137"/>
    </source>
</evidence>
<dbReference type="CDD" id="cd03768">
    <property type="entry name" value="SR_ResInv"/>
    <property type="match status" value="1"/>
</dbReference>
<evidence type="ECO:0000256" key="2">
    <source>
        <dbReference type="ARBA" id="ARBA00023125"/>
    </source>
</evidence>
<evidence type="ECO:0000256" key="1">
    <source>
        <dbReference type="ARBA" id="ARBA00022908"/>
    </source>
</evidence>
<dbReference type="GO" id="GO:0003677">
    <property type="term" value="F:DNA binding"/>
    <property type="evidence" value="ECO:0007669"/>
    <property type="project" value="UniProtKB-KW"/>
</dbReference>
<dbReference type="HOGENOM" id="CLU_010686_5_1_9"/>
<dbReference type="RefSeq" id="WP_004074688.1">
    <property type="nucleotide sequence ID" value="NZ_CASCYM010000026.1"/>
</dbReference>
<evidence type="ECO:0000313" key="10">
    <source>
        <dbReference type="Proteomes" id="UP000474104"/>
    </source>
</evidence>
<dbReference type="InterPro" id="IPR036162">
    <property type="entry name" value="Resolvase-like_N_sf"/>
</dbReference>
<dbReference type="InterPro" id="IPR050639">
    <property type="entry name" value="SSR_resolvase"/>
</dbReference>
<dbReference type="Proteomes" id="UP000474104">
    <property type="component" value="Unassembled WGS sequence"/>
</dbReference>
<proteinExistence type="predicted"/>
<name>N2B3X8_9FIRM</name>
<evidence type="ECO:0000313" key="8">
    <source>
        <dbReference type="EMBL" id="RRK34620.1"/>
    </source>
</evidence>
<dbReference type="AlphaFoldDB" id="N2B3X8"/>
<dbReference type="eggNOG" id="COG1961">
    <property type="taxonomic scope" value="Bacteria"/>
</dbReference>